<evidence type="ECO:0000313" key="7">
    <source>
        <dbReference type="Proteomes" id="UP001311799"/>
    </source>
</evidence>
<dbReference type="PANTHER" id="PTHR11040">
    <property type="entry name" value="ZINC/IRON TRANSPORTER"/>
    <property type="match status" value="1"/>
</dbReference>
<dbReference type="Pfam" id="PF02535">
    <property type="entry name" value="Zip"/>
    <property type="match status" value="1"/>
</dbReference>
<organism evidence="6 7">
    <name type="scientific">Cryptosporidium xiaoi</name>
    <dbReference type="NCBI Taxonomy" id="659607"/>
    <lineage>
        <taxon>Eukaryota</taxon>
        <taxon>Sar</taxon>
        <taxon>Alveolata</taxon>
        <taxon>Apicomplexa</taxon>
        <taxon>Conoidasida</taxon>
        <taxon>Coccidia</taxon>
        <taxon>Eucoccidiorida</taxon>
        <taxon>Eimeriorina</taxon>
        <taxon>Cryptosporidiidae</taxon>
        <taxon>Cryptosporidium</taxon>
    </lineage>
</organism>
<keyword evidence="7" id="KW-1185">Reference proteome</keyword>
<feature type="transmembrane region" description="Helical" evidence="5">
    <location>
        <begin position="6"/>
        <end position="29"/>
    </location>
</feature>
<feature type="transmembrane region" description="Helical" evidence="5">
    <location>
        <begin position="328"/>
        <end position="351"/>
    </location>
</feature>
<evidence type="ECO:0000256" key="4">
    <source>
        <dbReference type="ARBA" id="ARBA00023136"/>
    </source>
</evidence>
<feature type="transmembrane region" description="Helical" evidence="5">
    <location>
        <begin position="363"/>
        <end position="380"/>
    </location>
</feature>
<evidence type="ECO:0000256" key="5">
    <source>
        <dbReference type="SAM" id="Phobius"/>
    </source>
</evidence>
<dbReference type="Proteomes" id="UP001311799">
    <property type="component" value="Unassembled WGS sequence"/>
</dbReference>
<sequence length="398" mass="43863">MDILLISKILSFITVVIVGGIGVCIPIYIGYLNPTLLQYINVFAGGTLLTLALCHLLPEAEAAVRLNNLKLKLIGVDVPIVAYLTLIGLTIILFFEKALFSPQEVDQFHMHDHSFPHKRDHHHHHHKDPGCVGIASDSIINVNNKVPMSNNNDNVINGNINNIIWNNNNLNGNNNALNSIKSQSCEIDKAHIHNIILDNDESGNNDAKVPLIKSSSFSSSSSSHRYSRSVYNSPNSSSNVYFLVSALSVHSIFEGMLVGMSKNYISVITITLVIIAHKWVEGIAVSAGIKKHSEISANVTKQLLTSFIFMSPLGIILGQLFWFISSPYINVIFTCISAGALLYVALGEMILDEFNCGENRKQKFLLFILGVILVTIINLLQHKLGGCSLHGHEHHDHH</sequence>
<evidence type="ECO:0000256" key="3">
    <source>
        <dbReference type="ARBA" id="ARBA00022989"/>
    </source>
</evidence>
<proteinExistence type="predicted"/>
<evidence type="ECO:0000256" key="2">
    <source>
        <dbReference type="ARBA" id="ARBA00022692"/>
    </source>
</evidence>
<keyword evidence="3 5" id="KW-1133">Transmembrane helix</keyword>
<dbReference type="GO" id="GO:0016020">
    <property type="term" value="C:membrane"/>
    <property type="evidence" value="ECO:0007669"/>
    <property type="project" value="UniProtKB-SubCell"/>
</dbReference>
<feature type="transmembrane region" description="Helical" evidence="5">
    <location>
        <begin position="264"/>
        <end position="282"/>
    </location>
</feature>
<accession>A0AAV9XYC8</accession>
<keyword evidence="4 5" id="KW-0472">Membrane</keyword>
<keyword evidence="2 5" id="KW-0812">Transmembrane</keyword>
<reference evidence="6 7" key="1">
    <citation type="submission" date="2023-10" db="EMBL/GenBank/DDBJ databases">
        <title>Comparative genomics analysis reveals potential genetic determinants of host preference in Cryptosporidium xiaoi.</title>
        <authorList>
            <person name="Xiao L."/>
            <person name="Li J."/>
        </authorList>
    </citation>
    <scope>NUCLEOTIDE SEQUENCE [LARGE SCALE GENOMIC DNA]</scope>
    <source>
        <strain evidence="6 7">52996</strain>
    </source>
</reference>
<protein>
    <submittedName>
        <fullName evidence="6">Uncharacterized protein</fullName>
    </submittedName>
</protein>
<dbReference type="AlphaFoldDB" id="A0AAV9XYC8"/>
<gene>
    <name evidence="6" type="ORF">RS030_140</name>
</gene>
<feature type="transmembrane region" description="Helical" evidence="5">
    <location>
        <begin position="303"/>
        <end position="322"/>
    </location>
</feature>
<evidence type="ECO:0000313" key="6">
    <source>
        <dbReference type="EMBL" id="KAK6589686.1"/>
    </source>
</evidence>
<comment type="caution">
    <text evidence="6">The sequence shown here is derived from an EMBL/GenBank/DDBJ whole genome shotgun (WGS) entry which is preliminary data.</text>
</comment>
<dbReference type="GO" id="GO:0005385">
    <property type="term" value="F:zinc ion transmembrane transporter activity"/>
    <property type="evidence" value="ECO:0007669"/>
    <property type="project" value="TreeGrafter"/>
</dbReference>
<evidence type="ECO:0000256" key="1">
    <source>
        <dbReference type="ARBA" id="ARBA00004141"/>
    </source>
</evidence>
<feature type="transmembrane region" description="Helical" evidence="5">
    <location>
        <begin position="36"/>
        <end position="58"/>
    </location>
</feature>
<dbReference type="EMBL" id="JAWDEY010000011">
    <property type="protein sequence ID" value="KAK6589686.1"/>
    <property type="molecule type" value="Genomic_DNA"/>
</dbReference>
<dbReference type="PANTHER" id="PTHR11040:SF140">
    <property type="entry name" value="ZRT (ZRT), IRT- (IRT-) LIKE PROTEIN TRANSPORTER"/>
    <property type="match status" value="1"/>
</dbReference>
<dbReference type="InterPro" id="IPR003689">
    <property type="entry name" value="ZIP"/>
</dbReference>
<name>A0AAV9XYC8_9CRYT</name>
<feature type="transmembrane region" description="Helical" evidence="5">
    <location>
        <begin position="240"/>
        <end position="258"/>
    </location>
</feature>
<comment type="subcellular location">
    <subcellularLocation>
        <location evidence="1">Membrane</location>
        <topology evidence="1">Multi-pass membrane protein</topology>
    </subcellularLocation>
</comment>
<feature type="transmembrane region" description="Helical" evidence="5">
    <location>
        <begin position="78"/>
        <end position="95"/>
    </location>
</feature>